<proteinExistence type="predicted"/>
<dbReference type="AlphaFoldDB" id="A0A2K8QL36"/>
<dbReference type="KEGG" id="dfn:CVE23_09690"/>
<dbReference type="GeneID" id="66564602"/>
<dbReference type="SUPFAM" id="SSF53474">
    <property type="entry name" value="alpha/beta-Hydrolases"/>
    <property type="match status" value="1"/>
</dbReference>
<dbReference type="RefSeq" id="WP_100849424.1">
    <property type="nucleotide sequence ID" value="NZ_BMJF01000001.1"/>
</dbReference>
<sequence>MMLDELKNFVLLHSNVLNVGAETRAILPDIHHLGDDLPHSWSQVFYRQAQNYENQGELLKACSLYNLARFPYPETPLQHESNRHCQRLFRRQYIESGTVTRVSLSQGRQVCYVRKKNTGNVVIINGGIISLKEQWVHLVGLFERFDVTVVLTEMPGVGENQLPYNEQSFRMYSDVLDYLAQDRSDIRCHIFGLSFSGFIAYKNSLTDSRIVGITMAGTPLDSLYHDRDVYRRLPYVTRLVIGHNVGKTHPELDDDDKVFRYLDTTFVMRQEDINHGVRLYYVQSLRDEVIPNVEADTIRRLSRQHHILSLDDVHGSPGYGKTVRVYLLWSLLDSLRLSRVLAGVARLGFRILRRLKR</sequence>
<gene>
    <name evidence="1" type="ORF">CVE23_09690</name>
</gene>
<accession>A0A2K8QL36</accession>
<evidence type="ECO:0000313" key="2">
    <source>
        <dbReference type="Proteomes" id="UP000231901"/>
    </source>
</evidence>
<dbReference type="EMBL" id="CP025003">
    <property type="protein sequence ID" value="ATZ94213.1"/>
    <property type="molecule type" value="Genomic_DNA"/>
</dbReference>
<dbReference type="InterPro" id="IPR029058">
    <property type="entry name" value="AB_hydrolase_fold"/>
</dbReference>
<evidence type="ECO:0008006" key="3">
    <source>
        <dbReference type="Google" id="ProtNLM"/>
    </source>
</evidence>
<protein>
    <recommendedName>
        <fullName evidence="3">Alpha/beta hydrolase</fullName>
    </recommendedName>
</protein>
<dbReference type="Proteomes" id="UP000231901">
    <property type="component" value="Chromosome"/>
</dbReference>
<name>A0A2K8QL36_9GAMM</name>
<evidence type="ECO:0000313" key="1">
    <source>
        <dbReference type="EMBL" id="ATZ94213.1"/>
    </source>
</evidence>
<organism evidence="1 2">
    <name type="scientific">Dickeya fangzhongdai</name>
    <dbReference type="NCBI Taxonomy" id="1778540"/>
    <lineage>
        <taxon>Bacteria</taxon>
        <taxon>Pseudomonadati</taxon>
        <taxon>Pseudomonadota</taxon>
        <taxon>Gammaproteobacteria</taxon>
        <taxon>Enterobacterales</taxon>
        <taxon>Pectobacteriaceae</taxon>
        <taxon>Dickeya</taxon>
    </lineage>
</organism>
<reference evidence="2" key="1">
    <citation type="journal article" date="2018" name="Genome Announc.">
        <title>Complete genome sequence of a Dickeya fangzhongdai type strain causing bleeding canker of pear tree trunks.</title>
        <authorList>
            <person name="Zhao Y."/>
            <person name="Tian Y."/>
            <person name="Li X."/>
            <person name="Hu B."/>
        </authorList>
    </citation>
    <scope>NUCLEOTIDE SEQUENCE [LARGE SCALE GENOMIC DNA]</scope>
    <source>
        <strain evidence="2">DSM 101947</strain>
    </source>
</reference>
<keyword evidence="2" id="KW-1185">Reference proteome</keyword>
<dbReference type="Gene3D" id="3.40.50.1820">
    <property type="entry name" value="alpha/beta hydrolase"/>
    <property type="match status" value="1"/>
</dbReference>